<evidence type="ECO:0000256" key="1">
    <source>
        <dbReference type="ARBA" id="ARBA00010118"/>
    </source>
</evidence>
<keyword evidence="2" id="KW-0808">Transferase</keyword>
<feature type="signal peptide" evidence="4">
    <location>
        <begin position="1"/>
        <end position="21"/>
    </location>
</feature>
<feature type="compositionally biased region" description="Basic and acidic residues" evidence="3">
    <location>
        <begin position="46"/>
        <end position="67"/>
    </location>
</feature>
<dbReference type="Pfam" id="PF05686">
    <property type="entry name" value="Glyco_transf_90"/>
    <property type="match status" value="1"/>
</dbReference>
<comment type="similarity">
    <text evidence="1">Belongs to the glycosyltransferase 90 family.</text>
</comment>
<dbReference type="InterPro" id="IPR006598">
    <property type="entry name" value="CAP10"/>
</dbReference>
<comment type="caution">
    <text evidence="6">The sequence shown here is derived from an EMBL/GenBank/DDBJ whole genome shotgun (WGS) entry which is preliminary data.</text>
</comment>
<feature type="region of interest" description="Disordered" evidence="3">
    <location>
        <begin position="25"/>
        <end position="80"/>
    </location>
</feature>
<evidence type="ECO:0000259" key="5">
    <source>
        <dbReference type="SMART" id="SM00672"/>
    </source>
</evidence>
<evidence type="ECO:0000256" key="2">
    <source>
        <dbReference type="ARBA" id="ARBA00022679"/>
    </source>
</evidence>
<evidence type="ECO:0000313" key="7">
    <source>
        <dbReference type="Proteomes" id="UP000613740"/>
    </source>
</evidence>
<organism evidence="6 7">
    <name type="scientific">Chlamydomonas schloesseri</name>
    <dbReference type="NCBI Taxonomy" id="2026947"/>
    <lineage>
        <taxon>Eukaryota</taxon>
        <taxon>Viridiplantae</taxon>
        <taxon>Chlorophyta</taxon>
        <taxon>core chlorophytes</taxon>
        <taxon>Chlorophyceae</taxon>
        <taxon>CS clade</taxon>
        <taxon>Chlamydomonadales</taxon>
        <taxon>Chlamydomonadaceae</taxon>
        <taxon>Chlamydomonas</taxon>
    </lineage>
</organism>
<evidence type="ECO:0000313" key="6">
    <source>
        <dbReference type="EMBL" id="KAG2454069.1"/>
    </source>
</evidence>
<dbReference type="SMART" id="SM00672">
    <property type="entry name" value="CAP10"/>
    <property type="match status" value="1"/>
</dbReference>
<proteinExistence type="inferred from homology"/>
<evidence type="ECO:0000256" key="4">
    <source>
        <dbReference type="SAM" id="SignalP"/>
    </source>
</evidence>
<keyword evidence="4" id="KW-0732">Signal</keyword>
<dbReference type="OrthoDB" id="202415at2759"/>
<sequence length="505" mass="56379">MLGVPLLALVALLLCAHACAAAAPSKESTSSPRRGDAVAGVAVRRSVRDSGGDEGDGRGDDNVDDHGSTQYPPGGADRGFPSYEEAEGYMKLKCKNYEVTYEQIEHDLAIHRQLGTHYNSTRYAIKWLHRRNGMPIGFFGGRAYLLMKPDWKNLAHHAKLHVAYMRMMVHLEETFGRAIPDVVLVVSSADIPRYVSPRLVNVSSPEPQLPPTRDSGSGSKTLAGFVPGPYPVAGICKSDFWPDMLLIPNFHFHMKLYDSVSLAPIHEFRKKHPWATREPVLFGRFSHYNLMREAGDASTYKLGQKGRMCVHAGEDICTNGNATCMGREHFVTRVAKQDSERLDVKFAGMQPMAGHARFKYLINLNGQSISSRLEQLLPLGSLVFTEASGYYAYYYRTLLKHRVNVLEFWRRWPEEVFEELDWAQAHDEEAEAVAAEGARTAATFLTGAGRTCYWFRLLHGLAHTLRFEPRLVKWPGAKLVREVLEQGLQHAPGGQDLAAASSWAP</sequence>
<feature type="domain" description="Glycosyl transferase CAP10" evidence="5">
    <location>
        <begin position="178"/>
        <end position="468"/>
    </location>
</feature>
<dbReference type="Proteomes" id="UP000613740">
    <property type="component" value="Unassembled WGS sequence"/>
</dbReference>
<reference evidence="6" key="1">
    <citation type="journal article" date="2020" name="bioRxiv">
        <title>Comparative genomics of Chlamydomonas.</title>
        <authorList>
            <person name="Craig R.J."/>
            <person name="Hasan A.R."/>
            <person name="Ness R.W."/>
            <person name="Keightley P.D."/>
        </authorList>
    </citation>
    <scope>NUCLEOTIDE SEQUENCE</scope>
    <source>
        <strain evidence="6">CCAP 11/173</strain>
    </source>
</reference>
<dbReference type="GO" id="GO:0016740">
    <property type="term" value="F:transferase activity"/>
    <property type="evidence" value="ECO:0007669"/>
    <property type="project" value="UniProtKB-KW"/>
</dbReference>
<dbReference type="PANTHER" id="PTHR12203:SF35">
    <property type="entry name" value="PROTEIN O-GLUCOSYLTRANSFERASE 1"/>
    <property type="match status" value="1"/>
</dbReference>
<evidence type="ECO:0000256" key="3">
    <source>
        <dbReference type="SAM" id="MobiDB-lite"/>
    </source>
</evidence>
<gene>
    <name evidence="6" type="ORF">HYH02_001109</name>
</gene>
<dbReference type="InterPro" id="IPR051091">
    <property type="entry name" value="O-Glucosyltr/Glycosyltrsf_90"/>
</dbReference>
<dbReference type="EMBL" id="JAEHOD010000002">
    <property type="protein sequence ID" value="KAG2454069.1"/>
    <property type="molecule type" value="Genomic_DNA"/>
</dbReference>
<protein>
    <recommendedName>
        <fullName evidence="5">Glycosyl transferase CAP10 domain-containing protein</fullName>
    </recommendedName>
</protein>
<name>A0A835WVB0_9CHLO</name>
<dbReference type="AlphaFoldDB" id="A0A835WVB0"/>
<dbReference type="PANTHER" id="PTHR12203">
    <property type="entry name" value="KDEL LYS-ASP-GLU-LEU CONTAINING - RELATED"/>
    <property type="match status" value="1"/>
</dbReference>
<keyword evidence="7" id="KW-1185">Reference proteome</keyword>
<accession>A0A835WVB0</accession>
<feature type="chain" id="PRO_5032895843" description="Glycosyl transferase CAP10 domain-containing protein" evidence="4">
    <location>
        <begin position="22"/>
        <end position="505"/>
    </location>
</feature>